<dbReference type="InterPro" id="IPR003959">
    <property type="entry name" value="ATPase_AAA_core"/>
</dbReference>
<dbReference type="InterPro" id="IPR051701">
    <property type="entry name" value="Mito_OM_Translocase_MSP1"/>
</dbReference>
<dbReference type="InterPro" id="IPR027417">
    <property type="entry name" value="P-loop_NTPase"/>
</dbReference>
<dbReference type="GO" id="GO:0005741">
    <property type="term" value="C:mitochondrial outer membrane"/>
    <property type="evidence" value="ECO:0007669"/>
    <property type="project" value="UniProtKB-SubCell"/>
</dbReference>
<proteinExistence type="predicted"/>
<dbReference type="eggNOG" id="KOG0737">
    <property type="taxonomic scope" value="Eukaryota"/>
</dbReference>
<protein>
    <recommendedName>
        <fullName evidence="6">AAA+ ATPase domain-containing protein</fullName>
    </recommendedName>
</protein>
<dbReference type="AlphaFoldDB" id="G9NU10"/>
<gene>
    <name evidence="7" type="ORF">TRIATDRAFT_291866</name>
</gene>
<dbReference type="GO" id="GO:0005524">
    <property type="term" value="F:ATP binding"/>
    <property type="evidence" value="ECO:0007669"/>
    <property type="project" value="UniProtKB-KW"/>
</dbReference>
<dbReference type="EMBL" id="ABDG02000023">
    <property type="protein sequence ID" value="EHK45547.1"/>
    <property type="molecule type" value="Genomic_DNA"/>
</dbReference>
<feature type="compositionally biased region" description="Basic and acidic residues" evidence="5">
    <location>
        <begin position="61"/>
        <end position="71"/>
    </location>
</feature>
<evidence type="ECO:0000256" key="4">
    <source>
        <dbReference type="ARBA" id="ARBA00022840"/>
    </source>
</evidence>
<evidence type="ECO:0000256" key="5">
    <source>
        <dbReference type="SAM" id="MobiDB-lite"/>
    </source>
</evidence>
<organism evidence="7 8">
    <name type="scientific">Hypocrea atroviridis (strain ATCC 20476 / IMI 206040)</name>
    <name type="common">Trichoderma atroviride</name>
    <dbReference type="NCBI Taxonomy" id="452589"/>
    <lineage>
        <taxon>Eukaryota</taxon>
        <taxon>Fungi</taxon>
        <taxon>Dikarya</taxon>
        <taxon>Ascomycota</taxon>
        <taxon>Pezizomycotina</taxon>
        <taxon>Sordariomycetes</taxon>
        <taxon>Hypocreomycetidae</taxon>
        <taxon>Hypocreales</taxon>
        <taxon>Hypocreaceae</taxon>
        <taxon>Trichoderma</taxon>
    </lineage>
</organism>
<dbReference type="InterPro" id="IPR003593">
    <property type="entry name" value="AAA+_ATPase"/>
</dbReference>
<dbReference type="Pfam" id="PF17862">
    <property type="entry name" value="AAA_lid_3"/>
    <property type="match status" value="1"/>
</dbReference>
<accession>G9NU10</accession>
<evidence type="ECO:0000256" key="1">
    <source>
        <dbReference type="ARBA" id="ARBA00004572"/>
    </source>
</evidence>
<feature type="region of interest" description="Disordered" evidence="5">
    <location>
        <begin position="1"/>
        <end position="25"/>
    </location>
</feature>
<name>G9NU10_HYPAI</name>
<keyword evidence="2" id="KW-0547">Nucleotide-binding</keyword>
<feature type="compositionally biased region" description="Low complexity" evidence="5">
    <location>
        <begin position="1"/>
        <end position="24"/>
    </location>
</feature>
<feature type="region of interest" description="Disordered" evidence="5">
    <location>
        <begin position="52"/>
        <end position="104"/>
    </location>
</feature>
<evidence type="ECO:0000256" key="2">
    <source>
        <dbReference type="ARBA" id="ARBA00022741"/>
    </source>
</evidence>
<dbReference type="SUPFAM" id="SSF52540">
    <property type="entry name" value="P-loop containing nucleoside triphosphate hydrolases"/>
    <property type="match status" value="1"/>
</dbReference>
<dbReference type="PANTHER" id="PTHR45644:SF56">
    <property type="entry name" value="AAA ATPASE, PUTATIVE (AFU_ORTHOLOGUE AFUA_2G12920)-RELATED"/>
    <property type="match status" value="1"/>
</dbReference>
<feature type="region of interest" description="Disordered" evidence="5">
    <location>
        <begin position="393"/>
        <end position="420"/>
    </location>
</feature>
<keyword evidence="3" id="KW-0496">Mitochondrion</keyword>
<evidence type="ECO:0000256" key="3">
    <source>
        <dbReference type="ARBA" id="ARBA00022787"/>
    </source>
</evidence>
<dbReference type="GeneID" id="25780179"/>
<keyword evidence="8" id="KW-1185">Reference proteome</keyword>
<dbReference type="Gene3D" id="3.40.50.300">
    <property type="entry name" value="P-loop containing nucleotide triphosphate hydrolases"/>
    <property type="match status" value="1"/>
</dbReference>
<dbReference type="HOGENOM" id="CLU_004223_0_0_1"/>
<dbReference type="OMA" id="IFMHATD"/>
<evidence type="ECO:0000313" key="8">
    <source>
        <dbReference type="Proteomes" id="UP000005426"/>
    </source>
</evidence>
<dbReference type="GO" id="GO:0016887">
    <property type="term" value="F:ATP hydrolysis activity"/>
    <property type="evidence" value="ECO:0007669"/>
    <property type="project" value="InterPro"/>
</dbReference>
<keyword evidence="3" id="KW-0472">Membrane</keyword>
<dbReference type="OrthoDB" id="39734at2759"/>
<comment type="subcellular location">
    <subcellularLocation>
        <location evidence="1">Mitochondrion outer membrane</location>
        <topology evidence="1">Single-pass membrane protein</topology>
    </subcellularLocation>
</comment>
<sequence>MAGDSSSLEKSPSSSESATSPRSLQSDIVRKHCFHEARNVNASRLCQRYLNSRSGGNGSKPVEDSADHGDELENQTGTESSGGRWRGHAAGPTRTRQQRKKQVTALPPVELSQTFLQNNLSLYAAQGRPQLPIALAEDARHKKLFQAVAEQGPSFKKKYEALEIYFETALRHLFVRSGELAIDLENSRLDQDDRRWESPETIARAVRIGDMIIESSNCLIDSLCPTRQFEHSYQVRPFWWSHVLKVLKSGTTTRHDQFSPLAASISLDDQLDFAERYDYALPHIIADLPADTFIALRTMINRELFASPSPTFDHKTSKRPITVFSMFGYGGKSISEAIGRHFAHYSGADLVHLDAYDLSELVGNYLGQNWAYSRTPLSMLGFRVAELSGKMAQSRDDTPLESQDEESDAEVGIAPGSSSPSAVVEELQKLRQGEYESFSKWENLKIDKILDQIIRSAGVGSTQPRTRPVLIHIHDIVELSMTIEGSLLISRLRALADIAWQQGLPIALFGSSSCEQPSEEYRNAIKEFATNDFVVTRHIQPDFIEQYTAPKGNVRTQGSSFHLQKADYLAENVNNIARMLRALDPEASPEVAGLSFESVLSYLRSSNPRYSILQNSILPAPEIYHLACAFKLQERPKFSPGSSMPSGFLERFALGHLQQWPGDSLSNEDAVESDMLNGVTRDDHSTTESRAAMKLNEYEKRIASGQINRENLRTTFADVHAPPETISALKLLTSLSLVRPDAFSYGVLAQDKISGCLLYGPPGTGKTMLAKAVAKDSGANMLEVSGASINDKWVGESEKLIRAVFTLAKKLTPCVVFIDEADSLLASRSMFANRASHREHINQFLKEWDGMEETNAFIMVATNRPFDLDDAVLRRLPRKILVDLPLENDRRAILELLLKDEILDESVSLDEYARRTPYYSGSDLKNMCVAAAMAAVEEENEAAAKHKESTPFQYPERRILRKSHFDKALKGIPASISEDMISLKLIRKFDEEYGNRKRSTAKSAMGFGFVEDKRHASVR</sequence>
<dbReference type="InterPro" id="IPR041569">
    <property type="entry name" value="AAA_lid_3"/>
</dbReference>
<evidence type="ECO:0000313" key="7">
    <source>
        <dbReference type="EMBL" id="EHK45547.1"/>
    </source>
</evidence>
<comment type="caution">
    <text evidence="7">The sequence shown here is derived from an EMBL/GenBank/DDBJ whole genome shotgun (WGS) entry which is preliminary data.</text>
</comment>
<dbReference type="STRING" id="452589.G9NU10"/>
<evidence type="ECO:0000259" key="6">
    <source>
        <dbReference type="SMART" id="SM00382"/>
    </source>
</evidence>
<dbReference type="Proteomes" id="UP000005426">
    <property type="component" value="Unassembled WGS sequence"/>
</dbReference>
<dbReference type="Pfam" id="PF00004">
    <property type="entry name" value="AAA"/>
    <property type="match status" value="1"/>
</dbReference>
<feature type="domain" description="AAA+ ATPase" evidence="6">
    <location>
        <begin position="752"/>
        <end position="886"/>
    </location>
</feature>
<dbReference type="Gene3D" id="1.10.8.60">
    <property type="match status" value="1"/>
</dbReference>
<dbReference type="SMART" id="SM00382">
    <property type="entry name" value="AAA"/>
    <property type="match status" value="1"/>
</dbReference>
<dbReference type="PANTHER" id="PTHR45644">
    <property type="entry name" value="AAA ATPASE, PUTATIVE (AFU_ORTHOLOGUE AFUA_2G12920)-RELATED-RELATED"/>
    <property type="match status" value="1"/>
</dbReference>
<reference evidence="7 8" key="1">
    <citation type="journal article" date="2011" name="Genome Biol.">
        <title>Comparative genome sequence analysis underscores mycoparasitism as the ancestral life style of Trichoderma.</title>
        <authorList>
            <person name="Kubicek C.P."/>
            <person name="Herrera-Estrella A."/>
            <person name="Seidl-Seiboth V."/>
            <person name="Martinez D.A."/>
            <person name="Druzhinina I.S."/>
            <person name="Thon M."/>
            <person name="Zeilinger S."/>
            <person name="Casas-Flores S."/>
            <person name="Horwitz B.A."/>
            <person name="Mukherjee P.K."/>
            <person name="Mukherjee M."/>
            <person name="Kredics L."/>
            <person name="Alcaraz L.D."/>
            <person name="Aerts A."/>
            <person name="Antal Z."/>
            <person name="Atanasova L."/>
            <person name="Cervantes-Badillo M.G."/>
            <person name="Challacombe J."/>
            <person name="Chertkov O."/>
            <person name="McCluskey K."/>
            <person name="Coulpier F."/>
            <person name="Deshpande N."/>
            <person name="von Doehren H."/>
            <person name="Ebbole D.J."/>
            <person name="Esquivel-Naranjo E.U."/>
            <person name="Fekete E."/>
            <person name="Flipphi M."/>
            <person name="Glaser F."/>
            <person name="Gomez-Rodriguez E.Y."/>
            <person name="Gruber S."/>
            <person name="Han C."/>
            <person name="Henrissat B."/>
            <person name="Hermosa R."/>
            <person name="Hernandez-Onate M."/>
            <person name="Karaffa L."/>
            <person name="Kosti I."/>
            <person name="Le Crom S."/>
            <person name="Lindquist E."/>
            <person name="Lucas S."/>
            <person name="Luebeck M."/>
            <person name="Luebeck P.S."/>
            <person name="Margeot A."/>
            <person name="Metz B."/>
            <person name="Misra M."/>
            <person name="Nevalainen H."/>
            <person name="Omann M."/>
            <person name="Packer N."/>
            <person name="Perrone G."/>
            <person name="Uresti-Rivera E.E."/>
            <person name="Salamov A."/>
            <person name="Schmoll M."/>
            <person name="Seiboth B."/>
            <person name="Shapiro H."/>
            <person name="Sukno S."/>
            <person name="Tamayo-Ramos J.A."/>
            <person name="Tisch D."/>
            <person name="Wiest A."/>
            <person name="Wilkinson H.H."/>
            <person name="Zhang M."/>
            <person name="Coutinho P.M."/>
            <person name="Kenerley C.M."/>
            <person name="Monte E."/>
            <person name="Baker S.E."/>
            <person name="Grigoriev I.V."/>
        </authorList>
    </citation>
    <scope>NUCLEOTIDE SEQUENCE [LARGE SCALE GENOMIC DNA]</scope>
    <source>
        <strain evidence="8">ATCC 20476 / IMI 206040</strain>
    </source>
</reference>
<keyword evidence="3" id="KW-1000">Mitochondrion outer membrane</keyword>
<keyword evidence="4" id="KW-0067">ATP-binding</keyword>
<dbReference type="KEGG" id="tatv:25780179"/>